<dbReference type="InterPro" id="IPR025624">
    <property type="entry name" value="PcfK"/>
</dbReference>
<accession>A0A3E4UH23</accession>
<evidence type="ECO:0008006" key="4">
    <source>
        <dbReference type="Google" id="ProtNLM"/>
    </source>
</evidence>
<name>A0A3E4UH23_BACSE</name>
<evidence type="ECO:0000313" key="3">
    <source>
        <dbReference type="Proteomes" id="UP000261223"/>
    </source>
</evidence>
<organism evidence="2 3">
    <name type="scientific">Bacteroides stercoris</name>
    <dbReference type="NCBI Taxonomy" id="46506"/>
    <lineage>
        <taxon>Bacteria</taxon>
        <taxon>Pseudomonadati</taxon>
        <taxon>Bacteroidota</taxon>
        <taxon>Bacteroidia</taxon>
        <taxon>Bacteroidales</taxon>
        <taxon>Bacteroidaceae</taxon>
        <taxon>Bacteroides</taxon>
    </lineage>
</organism>
<evidence type="ECO:0000256" key="1">
    <source>
        <dbReference type="SAM" id="MobiDB-lite"/>
    </source>
</evidence>
<proteinExistence type="predicted"/>
<dbReference type="Pfam" id="PF14058">
    <property type="entry name" value="PcfK"/>
    <property type="match status" value="1"/>
</dbReference>
<dbReference type="Proteomes" id="UP000261223">
    <property type="component" value="Unassembled WGS sequence"/>
</dbReference>
<sequence>MLLLAWDNLGVGIIVVITTRDKHYYEENEIEVGKPMDCQVVVNHVVKLTAEEKAEARQNAVRKYQEEELRKLQNRHRPSARKENQPQPSLFDLGL</sequence>
<protein>
    <recommendedName>
        <fullName evidence="4">PcfK-like protein</fullName>
    </recommendedName>
</protein>
<comment type="caution">
    <text evidence="2">The sequence shown here is derived from an EMBL/GenBank/DDBJ whole genome shotgun (WGS) entry which is preliminary data.</text>
</comment>
<dbReference type="AlphaFoldDB" id="A0A3E4UH23"/>
<reference evidence="2 3" key="1">
    <citation type="submission" date="2018-08" db="EMBL/GenBank/DDBJ databases">
        <title>A genome reference for cultivated species of the human gut microbiota.</title>
        <authorList>
            <person name="Zou Y."/>
            <person name="Xue W."/>
            <person name="Luo G."/>
        </authorList>
    </citation>
    <scope>NUCLEOTIDE SEQUENCE [LARGE SCALE GENOMIC DNA]</scope>
    <source>
        <strain evidence="2 3">TF03-6</strain>
    </source>
</reference>
<dbReference type="EMBL" id="QSSV01000044">
    <property type="protein sequence ID" value="RGM08339.1"/>
    <property type="molecule type" value="Genomic_DNA"/>
</dbReference>
<gene>
    <name evidence="2" type="ORF">DXC34_18270</name>
</gene>
<evidence type="ECO:0000313" key="2">
    <source>
        <dbReference type="EMBL" id="RGM08339.1"/>
    </source>
</evidence>
<feature type="region of interest" description="Disordered" evidence="1">
    <location>
        <begin position="68"/>
        <end position="95"/>
    </location>
</feature>